<comment type="caution">
    <text evidence="3">The sequence shown here is derived from an EMBL/GenBank/DDBJ whole genome shotgun (WGS) entry which is preliminary data.</text>
</comment>
<dbReference type="Pfam" id="PF06170">
    <property type="entry name" value="DUF983"/>
    <property type="match status" value="1"/>
</dbReference>
<keyword evidence="2" id="KW-0812">Transmembrane</keyword>
<proteinExistence type="predicted"/>
<dbReference type="RefSeq" id="WP_248665362.1">
    <property type="nucleotide sequence ID" value="NZ_JALPRX010000007.1"/>
</dbReference>
<feature type="transmembrane region" description="Helical" evidence="2">
    <location>
        <begin position="68"/>
        <end position="85"/>
    </location>
</feature>
<feature type="compositionally biased region" description="Pro residues" evidence="1">
    <location>
        <begin position="142"/>
        <end position="155"/>
    </location>
</feature>
<dbReference type="Proteomes" id="UP001139516">
    <property type="component" value="Unassembled WGS sequence"/>
</dbReference>
<protein>
    <submittedName>
        <fullName evidence="3">DUF983 domain-containing protein</fullName>
    </submittedName>
</protein>
<dbReference type="AlphaFoldDB" id="A0A9X1YB19"/>
<keyword evidence="2" id="KW-1133">Transmembrane helix</keyword>
<gene>
    <name evidence="3" type="ORF">M0638_02455</name>
</gene>
<evidence type="ECO:0000313" key="3">
    <source>
        <dbReference type="EMBL" id="MCK8783241.1"/>
    </source>
</evidence>
<feature type="region of interest" description="Disordered" evidence="1">
    <location>
        <begin position="135"/>
        <end position="176"/>
    </location>
</feature>
<feature type="compositionally biased region" description="Basic and acidic residues" evidence="1">
    <location>
        <begin position="167"/>
        <end position="176"/>
    </location>
</feature>
<keyword evidence="2" id="KW-0472">Membrane</keyword>
<sequence length="176" mass="18831">MRWEPARATAATPYEQLPLLTALGRGATNHCPACGVGRVFDGYLKVVPECAECGAPLGALRADDAPPYFTIFLVGHLLVPIVFWVETRWHPPMWLHMALWLPLFAIACTLILRPVKGAVVGWMLRLGFAGQEHHGGGLENVPPRPAQPPSGPAAPGPEGAARGPALAERDPAAPTW</sequence>
<feature type="compositionally biased region" description="Low complexity" evidence="1">
    <location>
        <begin position="156"/>
        <end position="166"/>
    </location>
</feature>
<reference evidence="3" key="1">
    <citation type="submission" date="2022-04" db="EMBL/GenBank/DDBJ databases">
        <title>Roseomonas acroporae sp. nov., isolated from coral Acropora digitifera.</title>
        <authorList>
            <person name="Sun H."/>
        </authorList>
    </citation>
    <scope>NUCLEOTIDE SEQUENCE</scope>
    <source>
        <strain evidence="3">NAR14</strain>
    </source>
</reference>
<dbReference type="InterPro" id="IPR009325">
    <property type="entry name" value="DUF983"/>
</dbReference>
<evidence type="ECO:0000313" key="4">
    <source>
        <dbReference type="Proteomes" id="UP001139516"/>
    </source>
</evidence>
<organism evidence="3 4">
    <name type="scientific">Roseomonas acroporae</name>
    <dbReference type="NCBI Taxonomy" id="2937791"/>
    <lineage>
        <taxon>Bacteria</taxon>
        <taxon>Pseudomonadati</taxon>
        <taxon>Pseudomonadota</taxon>
        <taxon>Alphaproteobacteria</taxon>
        <taxon>Acetobacterales</taxon>
        <taxon>Roseomonadaceae</taxon>
        <taxon>Roseomonas</taxon>
    </lineage>
</organism>
<feature type="transmembrane region" description="Helical" evidence="2">
    <location>
        <begin position="97"/>
        <end position="115"/>
    </location>
</feature>
<keyword evidence="4" id="KW-1185">Reference proteome</keyword>
<evidence type="ECO:0000256" key="1">
    <source>
        <dbReference type="SAM" id="MobiDB-lite"/>
    </source>
</evidence>
<evidence type="ECO:0000256" key="2">
    <source>
        <dbReference type="SAM" id="Phobius"/>
    </source>
</evidence>
<name>A0A9X1YB19_9PROT</name>
<accession>A0A9X1YB19</accession>
<dbReference type="EMBL" id="JALPRX010000007">
    <property type="protein sequence ID" value="MCK8783241.1"/>
    <property type="molecule type" value="Genomic_DNA"/>
</dbReference>